<keyword evidence="2" id="KW-1185">Reference proteome</keyword>
<organism evidence="1 2">
    <name type="scientific">Streptomyces populi</name>
    <dbReference type="NCBI Taxonomy" id="2058924"/>
    <lineage>
        <taxon>Bacteria</taxon>
        <taxon>Bacillati</taxon>
        <taxon>Actinomycetota</taxon>
        <taxon>Actinomycetes</taxon>
        <taxon>Kitasatosporales</taxon>
        <taxon>Streptomycetaceae</taxon>
        <taxon>Streptomyces</taxon>
    </lineage>
</organism>
<reference evidence="1 2" key="1">
    <citation type="submission" date="2017-12" db="EMBL/GenBank/DDBJ databases">
        <title>Streptomyces populusis sp. nov., a novel endophytic actinobacterium isolated from stems of Populus adenopoda Maxim.</title>
        <authorList>
            <person name="Wang Z."/>
        </authorList>
    </citation>
    <scope>NUCLEOTIDE SEQUENCE [LARGE SCALE GENOMIC DNA]</scope>
    <source>
        <strain evidence="1 2">A249</strain>
    </source>
</reference>
<gene>
    <name evidence="1" type="ORF">CW362_16495</name>
</gene>
<evidence type="ECO:0000313" key="2">
    <source>
        <dbReference type="Proteomes" id="UP000236178"/>
    </source>
</evidence>
<dbReference type="EMBL" id="PJOS01000028">
    <property type="protein sequence ID" value="PKT71858.1"/>
    <property type="molecule type" value="Genomic_DNA"/>
</dbReference>
<dbReference type="RefSeq" id="WP_103550234.1">
    <property type="nucleotide sequence ID" value="NZ_KZ626867.1"/>
</dbReference>
<comment type="caution">
    <text evidence="1">The sequence shown here is derived from an EMBL/GenBank/DDBJ whole genome shotgun (WGS) entry which is preliminary data.</text>
</comment>
<accession>A0A2I0SPK3</accession>
<name>A0A2I0SPK3_9ACTN</name>
<sequence length="93" mass="9733">MGPVEKAVRDDVEQLGDLAGVEPSLSEMAYTLARSIDTAASGECQTCGEAVAGADDGRSLPQLNRELRQTLAQLLEGRAAEDDDDLGDLGSPE</sequence>
<evidence type="ECO:0000313" key="1">
    <source>
        <dbReference type="EMBL" id="PKT71858.1"/>
    </source>
</evidence>
<dbReference type="Proteomes" id="UP000236178">
    <property type="component" value="Unassembled WGS sequence"/>
</dbReference>
<protein>
    <submittedName>
        <fullName evidence="1">Uncharacterized protein</fullName>
    </submittedName>
</protein>
<proteinExistence type="predicted"/>
<dbReference type="AlphaFoldDB" id="A0A2I0SPK3"/>
<dbReference type="OrthoDB" id="4250758at2"/>